<dbReference type="PROSITE" id="PS51257">
    <property type="entry name" value="PROKAR_LIPOPROTEIN"/>
    <property type="match status" value="1"/>
</dbReference>
<dbReference type="Proteomes" id="UP000066624">
    <property type="component" value="Chromosome"/>
</dbReference>
<dbReference type="KEGG" id="wma:WM2015_1176"/>
<dbReference type="SUPFAM" id="SSF56601">
    <property type="entry name" value="beta-lactamase/transpeptidase-like"/>
    <property type="match status" value="1"/>
</dbReference>
<protein>
    <recommendedName>
        <fullName evidence="1">Beta-lactamase-related domain-containing protein</fullName>
    </recommendedName>
</protein>
<dbReference type="Pfam" id="PF00144">
    <property type="entry name" value="Beta-lactamase"/>
    <property type="match status" value="1"/>
</dbReference>
<dbReference type="InterPro" id="IPR050491">
    <property type="entry name" value="AmpC-like"/>
</dbReference>
<dbReference type="PANTHER" id="PTHR46825:SF9">
    <property type="entry name" value="BETA-LACTAMASE-RELATED DOMAIN-CONTAINING PROTEIN"/>
    <property type="match status" value="1"/>
</dbReference>
<keyword evidence="3" id="KW-1185">Reference proteome</keyword>
<dbReference type="InterPro" id="IPR001466">
    <property type="entry name" value="Beta-lactam-related"/>
</dbReference>
<proteinExistence type="predicted"/>
<name>A0A0K0XV58_9GAMM</name>
<evidence type="ECO:0000259" key="1">
    <source>
        <dbReference type="Pfam" id="PF00144"/>
    </source>
</evidence>
<gene>
    <name evidence="2" type="ORF">WM2015_1176</name>
</gene>
<feature type="domain" description="Beta-lactamase-related" evidence="1">
    <location>
        <begin position="54"/>
        <end position="340"/>
    </location>
</feature>
<dbReference type="STRING" id="1579979.WM2015_1176"/>
<organism evidence="2 3">
    <name type="scientific">Wenzhouxiangella marina</name>
    <dbReference type="NCBI Taxonomy" id="1579979"/>
    <lineage>
        <taxon>Bacteria</taxon>
        <taxon>Pseudomonadati</taxon>
        <taxon>Pseudomonadota</taxon>
        <taxon>Gammaproteobacteria</taxon>
        <taxon>Chromatiales</taxon>
        <taxon>Wenzhouxiangellaceae</taxon>
        <taxon>Wenzhouxiangella</taxon>
    </lineage>
</organism>
<dbReference type="EMBL" id="CP012154">
    <property type="protein sequence ID" value="AKS41550.1"/>
    <property type="molecule type" value="Genomic_DNA"/>
</dbReference>
<dbReference type="AlphaFoldDB" id="A0A0K0XV58"/>
<accession>A0A0K0XV58</accession>
<evidence type="ECO:0000313" key="2">
    <source>
        <dbReference type="EMBL" id="AKS41550.1"/>
    </source>
</evidence>
<reference evidence="2 3" key="1">
    <citation type="submission" date="2015-07" db="EMBL/GenBank/DDBJ databases">
        <authorList>
            <person name="Noorani M."/>
        </authorList>
    </citation>
    <scope>NUCLEOTIDE SEQUENCE [LARGE SCALE GENOMIC DNA]</scope>
    <source>
        <strain evidence="2 3">KCTC 42284</strain>
    </source>
</reference>
<sequence length="451" mass="49328">MTPIRFSILVAGLFWLAACSENDPALPEANQAEAFEDTAAQLLQDYAERTNFMGSVVILEDGETIFDASVGYANLSQSVPNDQHTLYRIASISKPYTAAMVFRAIEQERLALDASLSDFFPTIPEAEGISIEHLLQHRSGIANYTGDASFRDYHVEGIAREDLLRLIERLPREFAPGEDARYSNSNYFLLALILEALYEQSYAELIQSLIAEPLGLTNTFHPTEVGSSAQEALSYEREEDWITMPTTHPSSSFGAGSIVATTSELARFMNALMEGSIVSAESLSLMQSTRGGHGMGLQQLSVGSRTAYGHGGMVDGFESLALFLPEEKLVIAITANATTEGLNGLVSRIEEAYFGDEEHPLAEGEASTYAGIYAATDGSSDTFAFIERDGSLILLVMNEFEEPLTYRGDGRFVFEQMYAAPMVFSFSEDGQSVTMTQGDFEGSYRREASAN</sequence>
<dbReference type="InterPro" id="IPR012338">
    <property type="entry name" value="Beta-lactam/transpept-like"/>
</dbReference>
<dbReference type="Gene3D" id="3.40.710.10">
    <property type="entry name" value="DD-peptidase/beta-lactamase superfamily"/>
    <property type="match status" value="1"/>
</dbReference>
<evidence type="ECO:0000313" key="3">
    <source>
        <dbReference type="Proteomes" id="UP000066624"/>
    </source>
</evidence>
<dbReference type="PANTHER" id="PTHR46825">
    <property type="entry name" value="D-ALANYL-D-ALANINE-CARBOXYPEPTIDASE/ENDOPEPTIDASE AMPH"/>
    <property type="match status" value="1"/>
</dbReference>